<protein>
    <submittedName>
        <fullName evidence="9">Integral peroxisomal membrane peroxin-domain-containing protein</fullName>
    </submittedName>
</protein>
<name>A0A1Y2HSX9_9FUNG</name>
<keyword evidence="10" id="KW-1185">Reference proteome</keyword>
<proteinExistence type="predicted"/>
<dbReference type="GO" id="GO:0007031">
    <property type="term" value="P:peroxisome organization"/>
    <property type="evidence" value="ECO:0007669"/>
    <property type="project" value="UniProtKB-ARBA"/>
</dbReference>
<evidence type="ECO:0000256" key="1">
    <source>
        <dbReference type="ARBA" id="ARBA00004141"/>
    </source>
</evidence>
<dbReference type="Proteomes" id="UP000193411">
    <property type="component" value="Unassembled WGS sequence"/>
</dbReference>
<evidence type="ECO:0000256" key="5">
    <source>
        <dbReference type="SAM" id="MobiDB-lite"/>
    </source>
</evidence>
<comment type="subcellular location">
    <subcellularLocation>
        <location evidence="1">Membrane</location>
        <topology evidence="1">Multi-pass membrane protein</topology>
    </subcellularLocation>
</comment>
<dbReference type="SMART" id="SM00694">
    <property type="entry name" value="DysFC"/>
    <property type="match status" value="1"/>
</dbReference>
<dbReference type="GO" id="GO:0005778">
    <property type="term" value="C:peroxisomal membrane"/>
    <property type="evidence" value="ECO:0007669"/>
    <property type="project" value="TreeGrafter"/>
</dbReference>
<feature type="compositionally biased region" description="Low complexity" evidence="5">
    <location>
        <begin position="468"/>
        <end position="480"/>
    </location>
</feature>
<gene>
    <name evidence="9" type="ORF">BCR44DRAFT_1433059</name>
</gene>
<keyword evidence="3 6" id="KW-1133">Transmembrane helix</keyword>
<evidence type="ECO:0000259" key="8">
    <source>
        <dbReference type="SMART" id="SM00694"/>
    </source>
</evidence>
<dbReference type="InterPro" id="IPR010482">
    <property type="entry name" value="TECPR1-like_DysF"/>
</dbReference>
<feature type="region of interest" description="Disordered" evidence="5">
    <location>
        <begin position="620"/>
        <end position="639"/>
    </location>
</feature>
<feature type="transmembrane region" description="Helical" evidence="6">
    <location>
        <begin position="226"/>
        <end position="245"/>
    </location>
</feature>
<evidence type="ECO:0000256" key="3">
    <source>
        <dbReference type="ARBA" id="ARBA00022989"/>
    </source>
</evidence>
<feature type="domain" description="Peroxin/Ferlin" evidence="8">
    <location>
        <begin position="405"/>
        <end position="438"/>
    </location>
</feature>
<feature type="domain" description="Peroxin/Ferlin" evidence="7">
    <location>
        <begin position="331"/>
        <end position="393"/>
    </location>
</feature>
<evidence type="ECO:0000313" key="10">
    <source>
        <dbReference type="Proteomes" id="UP000193411"/>
    </source>
</evidence>
<sequence length="639" mass="69747">MARALATSLPADTITTIAKVQQRQAEAGSSSAVATSSRKPQTQTQDDAASKKGWRSMVDDIIVSTSKHAARMEIKPREPSLNLLTTTPKNMTRFVSRTGGAHAFEITVKDVLSWRNKTLTLLVLAVFTLVCLYPLTIVVAPQFLIAYSMAVSYYDHTKAKARREAEGKAPKQPKPVDMDPAPKLKPAEYRDNLQFIQNSMGMFCDAYDTVVLFQRQYLNWDYPENALTFLKVVVSSVIPSVALFIYVPLNHLILAVGWLVFIANTPLAIAVSETLTPVLLEILNENWEFAKGIAKKWPEVMKIKPRRGRRNPDGSKASGAGSGSELGVPEEGLYMVAIYENQRWWLGLGFINYLLTSERPAWSDYSGTIPLPPRSSYAPPPGFDFLDADWQVDRQWSVATPDTDGWVYSDHLWGNPRSAAGVGSLTRRRKWVRRVVRRVDPLEAAAAARAAIGSPSSASVLPTPPNSASPAASVVAGAGAEDVQAAKPRSASVSSNTTLFRGGPQDTESTASASMSRSGSNESAESTNQGPTVSTSAGLSSVPIKATNVAGVLVNEEDESLVTVMREEVVENGDDNDQDRDEIEYILELDGEEIVLEGIKSLDSVDMDRLREMVRAIKRDSRMSARSGGSGKVRKIRVE</sequence>
<feature type="region of interest" description="Disordered" evidence="5">
    <location>
        <begin position="162"/>
        <end position="181"/>
    </location>
</feature>
<comment type="caution">
    <text evidence="9">The sequence shown here is derived from an EMBL/GenBank/DDBJ whole genome shotgun (WGS) entry which is preliminary data.</text>
</comment>
<reference evidence="9 10" key="1">
    <citation type="submission" date="2016-07" db="EMBL/GenBank/DDBJ databases">
        <title>Pervasive Adenine N6-methylation of Active Genes in Fungi.</title>
        <authorList>
            <consortium name="DOE Joint Genome Institute"/>
            <person name="Mondo S.J."/>
            <person name="Dannebaum R.O."/>
            <person name="Kuo R.C."/>
            <person name="Labutti K."/>
            <person name="Haridas S."/>
            <person name="Kuo A."/>
            <person name="Salamov A."/>
            <person name="Ahrendt S.R."/>
            <person name="Lipzen A."/>
            <person name="Sullivan W."/>
            <person name="Andreopoulos W.B."/>
            <person name="Clum A."/>
            <person name="Lindquist E."/>
            <person name="Daum C."/>
            <person name="Ramamoorthy G.K."/>
            <person name="Gryganskyi A."/>
            <person name="Culley D."/>
            <person name="Magnuson J.K."/>
            <person name="James T.Y."/>
            <person name="O'Malley M.A."/>
            <person name="Stajich J.E."/>
            <person name="Spatafora J.W."/>
            <person name="Visel A."/>
            <person name="Grigoriev I.V."/>
        </authorList>
    </citation>
    <scope>NUCLEOTIDE SEQUENCE [LARGE SCALE GENOMIC DNA]</scope>
    <source>
        <strain evidence="9 10">PL171</strain>
    </source>
</reference>
<feature type="compositionally biased region" description="Low complexity" evidence="5">
    <location>
        <begin position="449"/>
        <end position="459"/>
    </location>
</feature>
<keyword evidence="4 6" id="KW-0472">Membrane</keyword>
<evidence type="ECO:0000256" key="6">
    <source>
        <dbReference type="SAM" id="Phobius"/>
    </source>
</evidence>
<dbReference type="PANTHER" id="PTHR28304:SF2">
    <property type="entry name" value="PEROXISOMAL MEMBRANE PROTEIN PEX29"/>
    <property type="match status" value="1"/>
</dbReference>
<evidence type="ECO:0000256" key="4">
    <source>
        <dbReference type="ARBA" id="ARBA00023136"/>
    </source>
</evidence>
<dbReference type="OrthoDB" id="74314at2759"/>
<feature type="region of interest" description="Disordered" evidence="5">
    <location>
        <begin position="25"/>
        <end position="52"/>
    </location>
</feature>
<feature type="transmembrane region" description="Helical" evidence="6">
    <location>
        <begin position="119"/>
        <end position="145"/>
    </location>
</feature>
<feature type="region of interest" description="Disordered" evidence="5">
    <location>
        <begin position="449"/>
        <end position="538"/>
    </location>
</feature>
<dbReference type="STRING" id="765915.A0A1Y2HSX9"/>
<evidence type="ECO:0000313" key="9">
    <source>
        <dbReference type="EMBL" id="ORZ36242.1"/>
    </source>
</evidence>
<organism evidence="9 10">
    <name type="scientific">Catenaria anguillulae PL171</name>
    <dbReference type="NCBI Taxonomy" id="765915"/>
    <lineage>
        <taxon>Eukaryota</taxon>
        <taxon>Fungi</taxon>
        <taxon>Fungi incertae sedis</taxon>
        <taxon>Blastocladiomycota</taxon>
        <taxon>Blastocladiomycetes</taxon>
        <taxon>Blastocladiales</taxon>
        <taxon>Catenariaceae</taxon>
        <taxon>Catenaria</taxon>
    </lineage>
</organism>
<keyword evidence="2 6" id="KW-0812">Transmembrane</keyword>
<feature type="compositionally biased region" description="Polar residues" evidence="5">
    <location>
        <begin position="25"/>
        <end position="47"/>
    </location>
</feature>
<dbReference type="InterPro" id="IPR052816">
    <property type="entry name" value="Peroxisomal_Membrane_PEX28-32"/>
</dbReference>
<feature type="compositionally biased region" description="Low complexity" evidence="5">
    <location>
        <begin position="507"/>
        <end position="527"/>
    </location>
</feature>
<dbReference type="SMART" id="SM00693">
    <property type="entry name" value="DysFN"/>
    <property type="match status" value="1"/>
</dbReference>
<dbReference type="EMBL" id="MCFL01000018">
    <property type="protein sequence ID" value="ORZ36242.1"/>
    <property type="molecule type" value="Genomic_DNA"/>
</dbReference>
<dbReference type="AlphaFoldDB" id="A0A1Y2HSX9"/>
<dbReference type="Pfam" id="PF06398">
    <property type="entry name" value="Pex24p"/>
    <property type="match status" value="1"/>
</dbReference>
<feature type="transmembrane region" description="Helical" evidence="6">
    <location>
        <begin position="252"/>
        <end position="271"/>
    </location>
</feature>
<dbReference type="InterPro" id="IPR006614">
    <property type="entry name" value="Peroxin/Ferlin"/>
</dbReference>
<dbReference type="PANTHER" id="PTHR28304">
    <property type="entry name" value="PEROXISOMAL MEMBRANE PROTEIN PEX29"/>
    <property type="match status" value="1"/>
</dbReference>
<feature type="region of interest" description="Disordered" evidence="5">
    <location>
        <begin position="305"/>
        <end position="324"/>
    </location>
</feature>
<evidence type="ECO:0000259" key="7">
    <source>
        <dbReference type="SMART" id="SM00693"/>
    </source>
</evidence>
<evidence type="ECO:0000256" key="2">
    <source>
        <dbReference type="ARBA" id="ARBA00022692"/>
    </source>
</evidence>
<feature type="compositionally biased region" description="Polar residues" evidence="5">
    <location>
        <begin position="528"/>
        <end position="538"/>
    </location>
</feature>
<accession>A0A1Y2HSX9</accession>